<accession>A0AAW3ZIA3</accession>
<comment type="caution">
    <text evidence="6">The sequence shown here is derived from an EMBL/GenBank/DDBJ whole genome shotgun (WGS) entry which is preliminary data.</text>
</comment>
<dbReference type="InterPro" id="IPR036770">
    <property type="entry name" value="Ankyrin_rpt-contain_sf"/>
</dbReference>
<evidence type="ECO:0000256" key="5">
    <source>
        <dbReference type="SAM" id="Phobius"/>
    </source>
</evidence>
<dbReference type="Pfam" id="PF00023">
    <property type="entry name" value="Ank"/>
    <property type="match status" value="1"/>
</dbReference>
<keyword evidence="5" id="KW-1133">Transmembrane helix</keyword>
<feature type="repeat" description="ANK" evidence="3">
    <location>
        <begin position="364"/>
        <end position="396"/>
    </location>
</feature>
<keyword evidence="5" id="KW-0812">Transmembrane</keyword>
<reference evidence="6 7" key="1">
    <citation type="submission" date="2020-09" db="EMBL/GenBank/DDBJ databases">
        <title>Pseudoxanthomonas sp. CAU 1598 isolated from sand of Yaerae Beach.</title>
        <authorList>
            <person name="Kim W."/>
        </authorList>
    </citation>
    <scope>NUCLEOTIDE SEQUENCE [LARGE SCALE GENOMIC DNA]</scope>
    <source>
        <strain evidence="6 7">CAU 1598</strain>
    </source>
</reference>
<dbReference type="PROSITE" id="PS50088">
    <property type="entry name" value="ANK_REPEAT"/>
    <property type="match status" value="7"/>
</dbReference>
<feature type="repeat" description="ANK" evidence="3">
    <location>
        <begin position="1054"/>
        <end position="1086"/>
    </location>
</feature>
<evidence type="ECO:0000256" key="3">
    <source>
        <dbReference type="PROSITE-ProRule" id="PRU00023"/>
    </source>
</evidence>
<organism evidence="6 7">
    <name type="scientific">Pseudomarimonas arenosa</name>
    <dbReference type="NCBI Taxonomy" id="2774145"/>
    <lineage>
        <taxon>Bacteria</taxon>
        <taxon>Pseudomonadati</taxon>
        <taxon>Pseudomonadota</taxon>
        <taxon>Gammaproteobacteria</taxon>
        <taxon>Lysobacterales</taxon>
        <taxon>Lysobacteraceae</taxon>
        <taxon>Pseudomarimonas</taxon>
    </lineage>
</organism>
<feature type="transmembrane region" description="Helical" evidence="5">
    <location>
        <begin position="194"/>
        <end position="213"/>
    </location>
</feature>
<dbReference type="RefSeq" id="WP_192029229.1">
    <property type="nucleotide sequence ID" value="NZ_JACYTR010000013.1"/>
</dbReference>
<name>A0AAW3ZIA3_9GAMM</name>
<dbReference type="SMART" id="SM00248">
    <property type="entry name" value="ANK"/>
    <property type="match status" value="16"/>
</dbReference>
<proteinExistence type="predicted"/>
<dbReference type="AlphaFoldDB" id="A0AAW3ZIA3"/>
<protein>
    <submittedName>
        <fullName evidence="6">Ankyrin repeat domain-containing protein</fullName>
    </submittedName>
</protein>
<feature type="region of interest" description="Disordered" evidence="4">
    <location>
        <begin position="221"/>
        <end position="246"/>
    </location>
</feature>
<feature type="repeat" description="ANK" evidence="3">
    <location>
        <begin position="935"/>
        <end position="967"/>
    </location>
</feature>
<feature type="repeat" description="ANK" evidence="3">
    <location>
        <begin position="902"/>
        <end position="930"/>
    </location>
</feature>
<keyword evidence="2 3" id="KW-0040">ANK repeat</keyword>
<feature type="transmembrane region" description="Helical" evidence="5">
    <location>
        <begin position="160"/>
        <end position="182"/>
    </location>
</feature>
<evidence type="ECO:0000256" key="1">
    <source>
        <dbReference type="ARBA" id="ARBA00022737"/>
    </source>
</evidence>
<keyword evidence="7" id="KW-1185">Reference proteome</keyword>
<evidence type="ECO:0000313" key="7">
    <source>
        <dbReference type="Proteomes" id="UP000613768"/>
    </source>
</evidence>
<feature type="transmembrane region" description="Helical" evidence="5">
    <location>
        <begin position="67"/>
        <end position="91"/>
    </location>
</feature>
<dbReference type="Proteomes" id="UP000613768">
    <property type="component" value="Unassembled WGS sequence"/>
</dbReference>
<dbReference type="SUPFAM" id="SSF48403">
    <property type="entry name" value="Ankyrin repeat"/>
    <property type="match status" value="2"/>
</dbReference>
<feature type="repeat" description="ANK" evidence="3">
    <location>
        <begin position="771"/>
        <end position="803"/>
    </location>
</feature>
<feature type="transmembrane region" description="Helical" evidence="5">
    <location>
        <begin position="103"/>
        <end position="130"/>
    </location>
</feature>
<feature type="transmembrane region" description="Helical" evidence="5">
    <location>
        <begin position="12"/>
        <end position="29"/>
    </location>
</feature>
<dbReference type="Pfam" id="PF12796">
    <property type="entry name" value="Ank_2"/>
    <property type="match status" value="4"/>
</dbReference>
<gene>
    <name evidence="6" type="ORF">IFO71_08650</name>
</gene>
<evidence type="ECO:0000256" key="4">
    <source>
        <dbReference type="SAM" id="MobiDB-lite"/>
    </source>
</evidence>
<evidence type="ECO:0000313" key="6">
    <source>
        <dbReference type="EMBL" id="MBD8525813.1"/>
    </source>
</evidence>
<keyword evidence="5" id="KW-0472">Membrane</keyword>
<sequence length="1124" mass="120120">MLETERVPATGAWPWVLWLLGAVLGTVGYRLVEPYWLFGVVLGMATQLAGAGLALQHLPESTIGQTVLRRFPVGLIWVSLLVAALVGLSAWPLLQLREHGLPAVLGLSLALGLGWLSLWRIWPLLALAYIDRPRRRGPWQLLAHCWSESRRLVRADPSSARGLLAALVALSLLVGGLALGLIGHWPLPWRMTLIGAWWWLIAPFLSFVLVALVEPARLSASETPLPAPPGSQPARANPASKPREEPVTPTYLPVLLPGDPSARLMAAARLGRVDDALAALDAGADPKLLPAAEDRDQRSLVMLAAVLPDTRLLRRLIAGGAELNRRHAGLTPLLVTTRDSLRGRPDAVMTLLANGADPRASDNEGRTALHFAALISEPDVAALLIDAGAEVDALNRDGYSPLGVACASGNWRLARFLLERKAKPEPAGGQPALLAAAAGDDDIGGVQLLLKFKAKVDAQGRLGRTALLSAALAGNREIAELLLAAGADPDLADDHQVTPLLEAARAGANGVISALTKASPKVDVQDPHGRNALLLACQSPRANADTVASLLALGVDPAQPAGDGRHALQCAIDLGRWPLVKVLDPSCQLPSCLGTEADLEVLQQAVEHDVRPWPVRLDEALAEQDLWRVDAVLRASQIDPNELFDFVLRQGEQLGQQALDRLIGALPAEFLQAVPDPAMRTLRPLQAGLLHALARRGVSWGGFPLARVLQSLRKLDAEWQRWAIQRVEAGAEIFAPWQGSTALHQSLRLGSAALTERLLRCGVDPNAADANGDTALHLAARYGDAHGCALLLRYGAQIELSNAEGCSPYGLSLRHAQADVYDWLDWRGWQLPGRPLREADLVEAARLGDAHAVERLLMLGLSVDGRDAQGASALLRAAGGGHLDCVRCLIRQRADLQVTAPSGASPLTAAISMRHRAVVEVLLDAGVDLNQALPGGVTPLMVAAALGLPEMLVMLIDRGADARRTDENGNTALHALAQFGCAARDRTRLMACWNALLSCAAELADQPGGNGLSPLLLLLGARAEAGHPLDEECLGAQLEILLRHKPDLERRDQRGFAALHLCALHGLMQPLRQLLAAGADRQARDQLNRRAHEIAVLRGFVDIAAELDETTAPSMARLLRKTDS</sequence>
<dbReference type="PANTHER" id="PTHR24198">
    <property type="entry name" value="ANKYRIN REPEAT AND PROTEIN KINASE DOMAIN-CONTAINING PROTEIN"/>
    <property type="match status" value="1"/>
</dbReference>
<feature type="transmembrane region" description="Helical" evidence="5">
    <location>
        <begin position="35"/>
        <end position="55"/>
    </location>
</feature>
<dbReference type="EMBL" id="JACYTR010000013">
    <property type="protein sequence ID" value="MBD8525813.1"/>
    <property type="molecule type" value="Genomic_DNA"/>
</dbReference>
<dbReference type="PROSITE" id="PS50297">
    <property type="entry name" value="ANK_REP_REGION"/>
    <property type="match status" value="7"/>
</dbReference>
<feature type="repeat" description="ANK" evidence="3">
    <location>
        <begin position="738"/>
        <end position="770"/>
    </location>
</feature>
<evidence type="ECO:0000256" key="2">
    <source>
        <dbReference type="ARBA" id="ARBA00023043"/>
    </source>
</evidence>
<dbReference type="Gene3D" id="1.25.40.20">
    <property type="entry name" value="Ankyrin repeat-containing domain"/>
    <property type="match status" value="6"/>
</dbReference>
<dbReference type="PANTHER" id="PTHR24198:SF165">
    <property type="entry name" value="ANKYRIN REPEAT-CONTAINING PROTEIN-RELATED"/>
    <property type="match status" value="1"/>
</dbReference>
<dbReference type="InterPro" id="IPR002110">
    <property type="entry name" value="Ankyrin_rpt"/>
</dbReference>
<keyword evidence="1" id="KW-0677">Repeat</keyword>
<feature type="repeat" description="ANK" evidence="3">
    <location>
        <begin position="462"/>
        <end position="494"/>
    </location>
</feature>